<evidence type="ECO:0000313" key="5">
    <source>
        <dbReference type="Proteomes" id="UP001055439"/>
    </source>
</evidence>
<evidence type="ECO:0000256" key="1">
    <source>
        <dbReference type="ARBA" id="ARBA00022737"/>
    </source>
</evidence>
<dbReference type="PANTHER" id="PTHR46782:SF2">
    <property type="entry name" value="OS07G0545900 PROTEIN"/>
    <property type="match status" value="1"/>
</dbReference>
<feature type="region of interest" description="Disordered" evidence="3">
    <location>
        <begin position="380"/>
        <end position="401"/>
    </location>
</feature>
<dbReference type="AlphaFoldDB" id="A0A9E7KX09"/>
<dbReference type="PANTHER" id="PTHR46782">
    <property type="entry name" value="OS01G0757700 PROTEIN"/>
    <property type="match status" value="1"/>
</dbReference>
<name>A0A9E7KX09_9LILI</name>
<feature type="repeat" description="PPR" evidence="2">
    <location>
        <begin position="160"/>
        <end position="194"/>
    </location>
</feature>
<dbReference type="EMBL" id="CP097510">
    <property type="protein sequence ID" value="URE30184.1"/>
    <property type="molecule type" value="Genomic_DNA"/>
</dbReference>
<dbReference type="OrthoDB" id="2014168at2759"/>
<reference evidence="4" key="1">
    <citation type="submission" date="2022-05" db="EMBL/GenBank/DDBJ databases">
        <title>The Musa troglodytarum L. genome provides insights into the mechanism of non-climacteric behaviour and enrichment of carotenoids.</title>
        <authorList>
            <person name="Wang J."/>
        </authorList>
    </citation>
    <scope>NUCLEOTIDE SEQUENCE</scope>
    <source>
        <tissue evidence="4">Leaf</tissue>
    </source>
</reference>
<keyword evidence="5" id="KW-1185">Reference proteome</keyword>
<dbReference type="InterPro" id="IPR002885">
    <property type="entry name" value="PPR_rpt"/>
</dbReference>
<proteinExistence type="predicted"/>
<evidence type="ECO:0000256" key="2">
    <source>
        <dbReference type="PROSITE-ProRule" id="PRU00708"/>
    </source>
</evidence>
<accession>A0A9E7KX09</accession>
<dbReference type="Proteomes" id="UP001055439">
    <property type="component" value="Chromosome 8"/>
</dbReference>
<keyword evidence="1" id="KW-0677">Repeat</keyword>
<dbReference type="PROSITE" id="PS51375">
    <property type="entry name" value="PPR"/>
    <property type="match status" value="1"/>
</dbReference>
<sequence length="749" mass="84553">SAVLPSVDPFIVPFFLGSCFFPIDTTPMARCAWGLGEVPPLCDLCRLTDSRGFPSLTFVPASKVEKLPNEKEVIYGALDKWTAWETEFPVIAAAKALEILRKRRKWLRIIQVTKWLLSKGQVLTMGTYDTLLLAFDMDGRVDEAESFWNVILQTHTRSVSKKLFSRMIALYDHHHHPEKILEVFADMEELGVTPDEDTVTRIGRAFMILGQEDKPDLLLKKYKNKWKYLHFNGERVRVHATKHCAEQSKSCKEFKTNGLVDANVPQQDTPLVYDVSSDSMKALNHRLKKTPFPFPRFQRHSMENLKIEKHEWAAGQGFYGEQSTFPKDLGAISRHCLFQSDANMRSFSSMENVGGAKGSALLSQDLTTLSECDGQINEHSVSKSSKRKVHGGSKPLHDKSQVVSSCFEQPAACTNGEITPDDDGVGASQACTKSSFRLDCKQIYNLREQRDDEIPIGDLQQSTSSSSITTINYSSSPFQDVIGKDMTQMPNKRRRAISDLSPWYKEVTGAARQHNSMSNTELDWARTTNRLTEKIVAECLMRSGQSTARSWRRLIWTTQLMQQLFPPLPCISLTANASSTYENIAYTTAKLALTDACSHMCSTEVNRVQHLTGGDISDGVAHSCSASSSIVESVFTEFSWISKEINTSEKDRDCSFSNILENCLQRFRKLETGFLRWEKGYSTLDLRMECHDLEKYTTIIRFARFHVLAETDGLENSIQSANCEVFLQRHVTALRTPEKLPKGLSYLSL</sequence>
<organism evidence="4 5">
    <name type="scientific">Musa troglodytarum</name>
    <name type="common">fe'i banana</name>
    <dbReference type="NCBI Taxonomy" id="320322"/>
    <lineage>
        <taxon>Eukaryota</taxon>
        <taxon>Viridiplantae</taxon>
        <taxon>Streptophyta</taxon>
        <taxon>Embryophyta</taxon>
        <taxon>Tracheophyta</taxon>
        <taxon>Spermatophyta</taxon>
        <taxon>Magnoliopsida</taxon>
        <taxon>Liliopsida</taxon>
        <taxon>Zingiberales</taxon>
        <taxon>Musaceae</taxon>
        <taxon>Musa</taxon>
    </lineage>
</organism>
<dbReference type="Gene3D" id="1.25.40.10">
    <property type="entry name" value="Tetratricopeptide repeat domain"/>
    <property type="match status" value="1"/>
</dbReference>
<dbReference type="InterPro" id="IPR011990">
    <property type="entry name" value="TPR-like_helical_dom_sf"/>
</dbReference>
<dbReference type="InterPro" id="IPR044646">
    <property type="entry name" value="EMB1417-like"/>
</dbReference>
<protein>
    <submittedName>
        <fullName evidence="4">Pentatricopeptide repeat-containing protein</fullName>
    </submittedName>
</protein>
<gene>
    <name evidence="4" type="ORF">MUK42_03206</name>
</gene>
<evidence type="ECO:0000256" key="3">
    <source>
        <dbReference type="SAM" id="MobiDB-lite"/>
    </source>
</evidence>
<evidence type="ECO:0000313" key="4">
    <source>
        <dbReference type="EMBL" id="URE30184.1"/>
    </source>
</evidence>
<feature type="non-terminal residue" evidence="4">
    <location>
        <position position="1"/>
    </location>
</feature>